<dbReference type="CDD" id="cd04336">
    <property type="entry name" value="YeaK"/>
    <property type="match status" value="1"/>
</dbReference>
<organism evidence="2 3">
    <name type="scientific">Caballeronia pedi</name>
    <dbReference type="NCBI Taxonomy" id="1777141"/>
    <lineage>
        <taxon>Bacteria</taxon>
        <taxon>Pseudomonadati</taxon>
        <taxon>Pseudomonadota</taxon>
        <taxon>Betaproteobacteria</taxon>
        <taxon>Burkholderiales</taxon>
        <taxon>Burkholderiaceae</taxon>
        <taxon>Caballeronia</taxon>
    </lineage>
</organism>
<evidence type="ECO:0000313" key="3">
    <source>
        <dbReference type="Proteomes" id="UP000054911"/>
    </source>
</evidence>
<evidence type="ECO:0000313" key="2">
    <source>
        <dbReference type="EMBL" id="SAK81781.1"/>
    </source>
</evidence>
<keyword evidence="3" id="KW-1185">Reference proteome</keyword>
<dbReference type="OrthoDB" id="5524888at2"/>
<dbReference type="STRING" id="1777141.AWB80_05255"/>
<dbReference type="InterPro" id="IPR007214">
    <property type="entry name" value="YbaK/aa-tRNA-synth-assoc-dom"/>
</dbReference>
<dbReference type="GO" id="GO:0004812">
    <property type="term" value="F:aminoacyl-tRNA ligase activity"/>
    <property type="evidence" value="ECO:0007669"/>
    <property type="project" value="UniProtKB-KW"/>
</dbReference>
<proteinExistence type="predicted"/>
<gene>
    <name evidence="2" type="ORF">AWB80_05255</name>
</gene>
<dbReference type="InterPro" id="IPR044786">
    <property type="entry name" value="PROXY"/>
</dbReference>
<dbReference type="Gene3D" id="3.90.960.10">
    <property type="entry name" value="YbaK/aminoacyl-tRNA synthetase-associated domain"/>
    <property type="match status" value="1"/>
</dbReference>
<dbReference type="AlphaFoldDB" id="A0A158CHL8"/>
<dbReference type="InterPro" id="IPR036754">
    <property type="entry name" value="YbaK/aa-tRNA-synt-asso_dom_sf"/>
</dbReference>
<dbReference type="GO" id="GO:0002161">
    <property type="term" value="F:aminoacyl-tRNA deacylase activity"/>
    <property type="evidence" value="ECO:0007669"/>
    <property type="project" value="InterPro"/>
</dbReference>
<dbReference type="PANTHER" id="PTHR30411:SF9">
    <property type="entry name" value="MULTIFUNCTIONAL SER_THR-TRNA DEACYLASE PROXP-Y"/>
    <property type="match status" value="1"/>
</dbReference>
<name>A0A158CHL8_9BURK</name>
<dbReference type="RefSeq" id="WP_061177690.1">
    <property type="nucleotide sequence ID" value="NZ_FCOE02000021.1"/>
</dbReference>
<evidence type="ECO:0000259" key="1">
    <source>
        <dbReference type="Pfam" id="PF04073"/>
    </source>
</evidence>
<sequence>MSTVFEKLIALLEREQARFRVLEHPAEGRCDVVAAIRGTAPGQGAKAMLCKSKADDQALVLAILPGDKKLDFRKVAAAAGLKKATLASPDEAQRETGCAIGAIPPFSLSPSIKLIVDPALTGDFEEIAFNAGRLDRSMILDSADYLRIAKPLLHPLCA</sequence>
<dbReference type="SUPFAM" id="SSF55826">
    <property type="entry name" value="YbaK/ProRS associated domain"/>
    <property type="match status" value="1"/>
</dbReference>
<feature type="domain" description="YbaK/aminoacyl-tRNA synthetase-associated" evidence="1">
    <location>
        <begin position="28"/>
        <end position="147"/>
    </location>
</feature>
<dbReference type="Pfam" id="PF04073">
    <property type="entry name" value="tRNA_edit"/>
    <property type="match status" value="1"/>
</dbReference>
<comment type="caution">
    <text evidence="2">The sequence shown here is derived from an EMBL/GenBank/DDBJ whole genome shotgun (WGS) entry which is preliminary data.</text>
</comment>
<dbReference type="PANTHER" id="PTHR30411">
    <property type="entry name" value="CYTOPLASMIC PROTEIN"/>
    <property type="match status" value="1"/>
</dbReference>
<dbReference type="Proteomes" id="UP000054911">
    <property type="component" value="Unassembled WGS sequence"/>
</dbReference>
<protein>
    <submittedName>
        <fullName evidence="2">Prolyl-tRNA synthetase</fullName>
    </submittedName>
</protein>
<reference evidence="2" key="1">
    <citation type="submission" date="2016-01" db="EMBL/GenBank/DDBJ databases">
        <authorList>
            <person name="Peeters C."/>
        </authorList>
    </citation>
    <scope>NUCLEOTIDE SEQUENCE [LARGE SCALE GENOMIC DNA]</scope>
    <source>
        <strain evidence="2">LMG 29323</strain>
    </source>
</reference>
<accession>A0A158CHL8</accession>
<dbReference type="EMBL" id="FCOE02000021">
    <property type="protein sequence ID" value="SAK81781.1"/>
    <property type="molecule type" value="Genomic_DNA"/>
</dbReference>